<dbReference type="eggNOG" id="COG0471">
    <property type="taxonomic scope" value="Bacteria"/>
</dbReference>
<dbReference type="InterPro" id="IPR030676">
    <property type="entry name" value="CitT-rel"/>
</dbReference>
<reference evidence="7 8" key="1">
    <citation type="submission" date="2007-01" db="EMBL/GenBank/DDBJ databases">
        <title>Annotation of the draft genome assembly of Thermosinus carboxydivorans Nor1.</title>
        <authorList>
            <consortium name="US DOE Joint Genome Institute (JGI-ORNL)"/>
            <person name="Larimer F."/>
            <person name="Land M."/>
            <person name="Hauser L."/>
        </authorList>
    </citation>
    <scope>NUCLEOTIDE SEQUENCE [LARGE SCALE GENOMIC DNA]</scope>
    <source>
        <strain evidence="7 8">Nor1</strain>
    </source>
</reference>
<feature type="transmembrane region" description="Helical" evidence="6">
    <location>
        <begin position="181"/>
        <end position="202"/>
    </location>
</feature>
<organism evidence="7 8">
    <name type="scientific">Thermosinus carboxydivorans Nor1</name>
    <dbReference type="NCBI Taxonomy" id="401526"/>
    <lineage>
        <taxon>Bacteria</taxon>
        <taxon>Bacillati</taxon>
        <taxon>Bacillota</taxon>
        <taxon>Negativicutes</taxon>
        <taxon>Selenomonadales</taxon>
        <taxon>Sporomusaceae</taxon>
        <taxon>Thermosinus</taxon>
    </lineage>
</organism>
<evidence type="ECO:0000256" key="3">
    <source>
        <dbReference type="ARBA" id="ARBA00022692"/>
    </source>
</evidence>
<dbReference type="GO" id="GO:0022857">
    <property type="term" value="F:transmembrane transporter activity"/>
    <property type="evidence" value="ECO:0007669"/>
    <property type="project" value="InterPro"/>
</dbReference>
<dbReference type="RefSeq" id="WP_007289568.1">
    <property type="nucleotide sequence ID" value="NZ_AAWL01000010.1"/>
</dbReference>
<keyword evidence="5 6" id="KW-0472">Membrane</keyword>
<feature type="transmembrane region" description="Helical" evidence="6">
    <location>
        <begin position="81"/>
        <end position="101"/>
    </location>
</feature>
<feature type="transmembrane region" description="Helical" evidence="6">
    <location>
        <begin position="374"/>
        <end position="394"/>
    </location>
</feature>
<evidence type="ECO:0000313" key="8">
    <source>
        <dbReference type="Proteomes" id="UP000005139"/>
    </source>
</evidence>
<feature type="transmembrane region" description="Helical" evidence="6">
    <location>
        <begin position="320"/>
        <end position="343"/>
    </location>
</feature>
<dbReference type="GO" id="GO:0016020">
    <property type="term" value="C:membrane"/>
    <property type="evidence" value="ECO:0007669"/>
    <property type="project" value="UniProtKB-SubCell"/>
</dbReference>
<dbReference type="AlphaFoldDB" id="A1HRA9"/>
<feature type="transmembrane region" description="Helical" evidence="6">
    <location>
        <begin position="349"/>
        <end position="367"/>
    </location>
</feature>
<dbReference type="Proteomes" id="UP000005139">
    <property type="component" value="Unassembled WGS sequence"/>
</dbReference>
<dbReference type="PANTHER" id="PTHR42826">
    <property type="entry name" value="DICARBOXYLATE TRANSPORTER 2.1, CHLOROPLASTIC"/>
    <property type="match status" value="1"/>
</dbReference>
<sequence length="467" mass="49754" precursor="true">MNQKLMRVLLIVAVGAAIWLAPAPSGVKPAAWHLLAIFVATILGFILQPLPIGAVAFTSIAFTVLAGVLKPAEALSGFGNNTIWLIVSAFLFAKGFIKTGLGRRVAYMVMRAIGDSTLKLGYALVLSDLIIAPATPSNTARAGGILFPIVRSLASAFDSEPGATSRRVGAYLMKTVFQGNAVTSAMFMTACAPNPLIVLLAAKTLNIQLSWGMWAAAAAVPGIISLALIPYILYKIYPPEIAKTPEAKELARRELEKMGPMSYGEKVVAFVFLLALILWATGTYTKLDATNVAMIGVAIMLWAGALEWKDVLEEKGAWDTMIWMGSLIGLADYLAKLGLIGWFAKSVGAAIAGIAWLPALMLLLIVYMYSHYGFASLAAHVTAMYAAFAAVAVAAGAPPYLAALSLAFVSNLFAGLTHYATGPAPIYFGAGFVPQGTWWRLGFILSVINMIVWVGLGSMWWKVLGLW</sequence>
<evidence type="ECO:0000256" key="2">
    <source>
        <dbReference type="ARBA" id="ARBA00007349"/>
    </source>
</evidence>
<dbReference type="EMBL" id="AAWL01000010">
    <property type="protein sequence ID" value="EAX47424.1"/>
    <property type="molecule type" value="Genomic_DNA"/>
</dbReference>
<dbReference type="InterPro" id="IPR001898">
    <property type="entry name" value="SLC13A/DASS"/>
</dbReference>
<dbReference type="Pfam" id="PF00939">
    <property type="entry name" value="Na_sulph_symp"/>
    <property type="match status" value="1"/>
</dbReference>
<proteinExistence type="inferred from homology"/>
<evidence type="ECO:0000256" key="1">
    <source>
        <dbReference type="ARBA" id="ARBA00004141"/>
    </source>
</evidence>
<feature type="transmembrane region" description="Helical" evidence="6">
    <location>
        <begin position="441"/>
        <end position="461"/>
    </location>
</feature>
<evidence type="ECO:0000256" key="4">
    <source>
        <dbReference type="ARBA" id="ARBA00022989"/>
    </source>
</evidence>
<name>A1HRA9_9FIRM</name>
<protein>
    <submittedName>
        <fullName evidence="7">Anion transporter</fullName>
    </submittedName>
</protein>
<comment type="subcellular location">
    <subcellularLocation>
        <location evidence="1">Membrane</location>
        <topology evidence="1">Multi-pass membrane protein</topology>
    </subcellularLocation>
</comment>
<feature type="transmembrane region" description="Helical" evidence="6">
    <location>
        <begin position="52"/>
        <end position="69"/>
    </location>
</feature>
<feature type="transmembrane region" description="Helical" evidence="6">
    <location>
        <begin position="214"/>
        <end position="234"/>
    </location>
</feature>
<comment type="caution">
    <text evidence="7">The sequence shown here is derived from an EMBL/GenBank/DDBJ whole genome shotgun (WGS) entry which is preliminary data.</text>
</comment>
<comment type="similarity">
    <text evidence="2">Belongs to the SLC13A/DASS transporter (TC 2.A.47) family. DIT1 subfamily.</text>
</comment>
<dbReference type="NCBIfam" id="TIGR00785">
    <property type="entry name" value="dass"/>
    <property type="match status" value="1"/>
</dbReference>
<gene>
    <name evidence="7" type="ORF">TcarDRAFT_1442</name>
</gene>
<keyword evidence="3 6" id="KW-0812">Transmembrane</keyword>
<feature type="transmembrane region" description="Helical" evidence="6">
    <location>
        <begin position="291"/>
        <end position="308"/>
    </location>
</feature>
<evidence type="ECO:0000256" key="5">
    <source>
        <dbReference type="ARBA" id="ARBA00023136"/>
    </source>
</evidence>
<evidence type="ECO:0000256" key="6">
    <source>
        <dbReference type="SAM" id="Phobius"/>
    </source>
</evidence>
<keyword evidence="8" id="KW-1185">Reference proteome</keyword>
<accession>A1HRA9</accession>
<dbReference type="PIRSF" id="PIRSF002457">
    <property type="entry name" value="DASS"/>
    <property type="match status" value="1"/>
</dbReference>
<keyword evidence="4 6" id="KW-1133">Transmembrane helix</keyword>
<feature type="transmembrane region" description="Helical" evidence="6">
    <location>
        <begin position="267"/>
        <end position="285"/>
    </location>
</feature>
<evidence type="ECO:0000313" key="7">
    <source>
        <dbReference type="EMBL" id="EAX47424.1"/>
    </source>
</evidence>
<reference evidence="7 8" key="2">
    <citation type="submission" date="2007-01" db="EMBL/GenBank/DDBJ databases">
        <title>Sequencing of the draft genome and assembly of Thermosinus carboxydivorans Nor1.</title>
        <authorList>
            <consortium name="US DOE Joint Genome Institute (JGI-PGF)"/>
            <person name="Copeland A."/>
            <person name="Lucas S."/>
            <person name="Lapidus A."/>
            <person name="Barry K."/>
            <person name="Glavina del Rio T."/>
            <person name="Dalin E."/>
            <person name="Tice H."/>
            <person name="Bruce D."/>
            <person name="Pitluck S."/>
            <person name="Richardson P."/>
        </authorList>
    </citation>
    <scope>NUCLEOTIDE SEQUENCE [LARGE SCALE GENOMIC DNA]</scope>
    <source>
        <strain evidence="7 8">Nor1</strain>
    </source>
</reference>